<dbReference type="GeneID" id="136085180"/>
<dbReference type="InterPro" id="IPR012337">
    <property type="entry name" value="RNaseH-like_sf"/>
</dbReference>
<accession>A0ABM4CL73</accession>
<feature type="domain" description="DUF4371" evidence="1">
    <location>
        <begin position="210"/>
        <end position="404"/>
    </location>
</feature>
<evidence type="ECO:0000313" key="2">
    <source>
        <dbReference type="Proteomes" id="UP001652625"/>
    </source>
</evidence>
<dbReference type="Proteomes" id="UP001652625">
    <property type="component" value="Chromosome 09"/>
</dbReference>
<reference evidence="3" key="1">
    <citation type="submission" date="2025-08" db="UniProtKB">
        <authorList>
            <consortium name="RefSeq"/>
        </authorList>
    </citation>
    <scope>IDENTIFICATION</scope>
</reference>
<gene>
    <name evidence="3" type="primary">LOC136085180</name>
</gene>
<name>A0ABM4CL73_HYDVU</name>
<evidence type="ECO:0000313" key="3">
    <source>
        <dbReference type="RefSeq" id="XP_065662540.1"/>
    </source>
</evidence>
<dbReference type="InterPro" id="IPR025398">
    <property type="entry name" value="DUF4371"/>
</dbReference>
<keyword evidence="2" id="KW-1185">Reference proteome</keyword>
<organism evidence="2 3">
    <name type="scientific">Hydra vulgaris</name>
    <name type="common">Hydra</name>
    <name type="synonym">Hydra attenuata</name>
    <dbReference type="NCBI Taxonomy" id="6087"/>
    <lineage>
        <taxon>Eukaryota</taxon>
        <taxon>Metazoa</taxon>
        <taxon>Cnidaria</taxon>
        <taxon>Hydrozoa</taxon>
        <taxon>Hydroidolina</taxon>
        <taxon>Anthoathecata</taxon>
        <taxon>Aplanulata</taxon>
        <taxon>Hydridae</taxon>
        <taxon>Hydra</taxon>
    </lineage>
</organism>
<dbReference type="Pfam" id="PF14291">
    <property type="entry name" value="DUF4371"/>
    <property type="match status" value="1"/>
</dbReference>
<dbReference type="PANTHER" id="PTHR45749:SF21">
    <property type="entry name" value="DUF4371 DOMAIN-CONTAINING PROTEIN"/>
    <property type="match status" value="1"/>
</dbReference>
<sequence length="811" mass="91824">MVVIKRMRCYARNFAGEDPVCTSTSTVHSSNNLNINEKSLELVEDIIIRSNININSIIDDETGIMNSSIGKTGSDFILVCTSTTDIPIEIYGYTIQVDTKIYNRTDLKGNLIPRKWLTVKCKGNNYVEAVYSTICMVFSSSASNFCSGCTNFKNIYATIESHENSQVHGLAVEAYILASNNYNIENSVNINMMNLKKKQALERVHVLKQVFEIVKLLGKQNLPYRGSGSSESLYNINCENINYNRGNFLGLLKFTAKRDSILNDYLTVAIESSKKRKENISNNSKGRGSLVTMLSKNTVNKVILAILELIRRKIKGELGDKQFSIQVDSTQDIGSTDQAAVCIRYVFKSVVKERLFAVLEVKNSSGKGMYELLIKCFDDHLINFKNIFGESFHGVANMRGDFNGLHAYIKKENENSIYIWCYAHILNLCICVTCDNKDAIKLFGLLNRLSTFFSDSYKRMNVWKEQQEQLGTVVLSALNFVTTSSKFDPKSSSEASSLIENLCNFKIICTAHVFLKIFITVGSTSTYLQTKNLDLLAAWEMVKTTIKEIDKINFDDVMSESEKFCSDMNTKLTTVKLPEDIIVESEFKQNRIRRTKRMFDEICSDESLINPKQKFKVGVFLCIIDQLKTSLSERFINNTSLIVDMQFLLPKHFKDLKSDDLQESALQKLSTLASVDHPLLIAELKHFARCDKSMRENDNGHNRDSCLLCVHKLIYSLNMHSPLYANLFTAIEFALTLSVSQVNCERVCSKLKIIKNRLRSSLGNEHLEAFLLMTVEKEILDEIEFEDILEISNMILKIALLAEDAMAGSGK</sequence>
<dbReference type="SUPFAM" id="SSF53098">
    <property type="entry name" value="Ribonuclease H-like"/>
    <property type="match status" value="1"/>
</dbReference>
<proteinExistence type="predicted"/>
<dbReference type="RefSeq" id="XP_065662540.1">
    <property type="nucleotide sequence ID" value="XM_065806468.1"/>
</dbReference>
<evidence type="ECO:0000259" key="1">
    <source>
        <dbReference type="Pfam" id="PF14291"/>
    </source>
</evidence>
<protein>
    <submittedName>
        <fullName evidence="3">Zinc finger MYM-type protein 1-like</fullName>
    </submittedName>
</protein>
<dbReference type="PANTHER" id="PTHR45749">
    <property type="match status" value="1"/>
</dbReference>